<keyword evidence="3" id="KW-1185">Reference proteome</keyword>
<proteinExistence type="predicted"/>
<reference evidence="2 3" key="1">
    <citation type="journal article" date="2006" name="J. Bacteriol.">
        <title>Comparative genomic analysis of three strains of Ehrlichia ruminantium reveals an active process of genome size plasticity.</title>
        <authorList>
            <person name="Frutos R."/>
            <person name="Viari A."/>
            <person name="Ferraz C."/>
            <person name="Morgat A."/>
            <person name="Eychenie S."/>
            <person name="Kandassami Y."/>
            <person name="Chantal I."/>
            <person name="Bensaid A."/>
            <person name="Coissac E."/>
            <person name="Vachiery N."/>
            <person name="Demaille J."/>
            <person name="Martinez D."/>
        </authorList>
    </citation>
    <scope>NUCLEOTIDE SEQUENCE [LARGE SCALE GENOMIC DNA]</scope>
    <source>
        <strain evidence="2 3">Welgevonden</strain>
    </source>
</reference>
<keyword evidence="1" id="KW-0472">Membrane</keyword>
<accession>A0A0H3M5M7</accession>
<protein>
    <submittedName>
        <fullName evidence="2">Uncharacterized protein</fullName>
    </submittedName>
</protein>
<gene>
    <name evidence="2" type="ordered locus">ERWE_CDS_02840</name>
</gene>
<evidence type="ECO:0000313" key="2">
    <source>
        <dbReference type="EMBL" id="CAI26778.1"/>
    </source>
</evidence>
<name>A0A0H3M5M7_EHRRW</name>
<dbReference type="AlphaFoldDB" id="A0A0H3M5M7"/>
<organism evidence="2 3">
    <name type="scientific">Ehrlichia ruminantium (strain Welgevonden)</name>
    <dbReference type="NCBI Taxonomy" id="254945"/>
    <lineage>
        <taxon>Bacteria</taxon>
        <taxon>Pseudomonadati</taxon>
        <taxon>Pseudomonadota</taxon>
        <taxon>Alphaproteobacteria</taxon>
        <taxon>Rickettsiales</taxon>
        <taxon>Anaplasmataceae</taxon>
        <taxon>Ehrlichia</taxon>
    </lineage>
</organism>
<dbReference type="HOGENOM" id="CLU_039032_0_0_5"/>
<evidence type="ECO:0000256" key="1">
    <source>
        <dbReference type="SAM" id="Phobius"/>
    </source>
</evidence>
<dbReference type="KEGG" id="erw:ERWE_CDS_02840"/>
<dbReference type="Proteomes" id="UP000001021">
    <property type="component" value="Chromosome"/>
</dbReference>
<keyword evidence="1" id="KW-0812">Transmembrane</keyword>
<feature type="transmembrane region" description="Helical" evidence="1">
    <location>
        <begin position="12"/>
        <end position="31"/>
    </location>
</feature>
<sequence>MRVIMSKTVSGIFFGTSLVALFGTVAVYITLRPQFNTIGFNLGFVIALVALFFITSVLFVDFIIHFLGLKINRKSTISESLNGRSESLNGNDKQFTVAIDIPTDKVSSIRKYNIHTLHVTHDTKDNTSPKIQLTYSEGLFDTPQNIKTQKISLITSSNPNEIKDKIDSPALLITAQHDTIKQALTEKQVKENLITRCIPIIWTDSKLSLEIYYARPYDEIHNPKDYRSQELLNLLTTPAVSKDSIGKSTVYDFVASHILEQIDELAPEDTWYNTKESKIAIRFFTRFGKFNTINIKILTNQSQHKLQKIFEYIEHQGKTLVEHDEHDKIILDYIKDAYFKHSYDTHHYSHLWKNRLTKDSSHILEILQNRINIDTEFQFICLLATHSAYDTNSDNDKTNTAITELLSRSATIKPLPDITHITTVNNISKIIHIDNYDDNIKEILQILSNKKKSCTLRELIENARTYVTNFCEPHMMPYIERKINITQAKVNSVTLVSEQPRVNPSKRLITADASLLNPLTQDAPAVFS</sequence>
<dbReference type="EMBL" id="CR925678">
    <property type="protein sequence ID" value="CAI26778.1"/>
    <property type="molecule type" value="Genomic_DNA"/>
</dbReference>
<evidence type="ECO:0000313" key="3">
    <source>
        <dbReference type="Proteomes" id="UP000001021"/>
    </source>
</evidence>
<keyword evidence="1" id="KW-1133">Transmembrane helix</keyword>
<feature type="transmembrane region" description="Helical" evidence="1">
    <location>
        <begin position="43"/>
        <end position="67"/>
    </location>
</feature>